<comment type="caution">
    <text evidence="2">The sequence shown here is derived from an EMBL/GenBank/DDBJ whole genome shotgun (WGS) entry which is preliminary data.</text>
</comment>
<dbReference type="GO" id="GO:0005829">
    <property type="term" value="C:cytosol"/>
    <property type="evidence" value="ECO:0007669"/>
    <property type="project" value="TreeGrafter"/>
</dbReference>
<gene>
    <name evidence="2" type="ORF">S01H1_15392</name>
</gene>
<dbReference type="GO" id="GO:0000287">
    <property type="term" value="F:magnesium ion binding"/>
    <property type="evidence" value="ECO:0007669"/>
    <property type="project" value="TreeGrafter"/>
</dbReference>
<dbReference type="GO" id="GO:0006178">
    <property type="term" value="P:guanine salvage"/>
    <property type="evidence" value="ECO:0007669"/>
    <property type="project" value="TreeGrafter"/>
</dbReference>
<protein>
    <recommendedName>
        <fullName evidence="1">Phosphoribosyltransferase domain-containing protein</fullName>
    </recommendedName>
</protein>
<dbReference type="SUPFAM" id="SSF53271">
    <property type="entry name" value="PRTase-like"/>
    <property type="match status" value="1"/>
</dbReference>
<sequence>MNKLHPDLSRVIISADQIQTRVEELADKINQDFAEVEQLYMVGILKGAFMFLADLTRHIEVPHTVDFMALSSYGKTTSSGAVRILMDLREPIESQHLILVEDIIDTGN</sequence>
<feature type="non-terminal residue" evidence="2">
    <location>
        <position position="108"/>
    </location>
</feature>
<dbReference type="InterPro" id="IPR029057">
    <property type="entry name" value="PRTase-like"/>
</dbReference>
<dbReference type="Gene3D" id="3.40.50.2020">
    <property type="match status" value="1"/>
</dbReference>
<name>X0SAM6_9ZZZZ</name>
<dbReference type="AlphaFoldDB" id="X0SAM6"/>
<evidence type="ECO:0000259" key="1">
    <source>
        <dbReference type="Pfam" id="PF00156"/>
    </source>
</evidence>
<dbReference type="GO" id="GO:0046100">
    <property type="term" value="P:hypoxanthine metabolic process"/>
    <property type="evidence" value="ECO:0007669"/>
    <property type="project" value="TreeGrafter"/>
</dbReference>
<organism evidence="2">
    <name type="scientific">marine sediment metagenome</name>
    <dbReference type="NCBI Taxonomy" id="412755"/>
    <lineage>
        <taxon>unclassified sequences</taxon>
        <taxon>metagenomes</taxon>
        <taxon>ecological metagenomes</taxon>
    </lineage>
</organism>
<feature type="domain" description="Phosphoribosyltransferase" evidence="1">
    <location>
        <begin position="15"/>
        <end position="108"/>
    </location>
</feature>
<dbReference type="GO" id="GO:0004422">
    <property type="term" value="F:hypoxanthine phosphoribosyltransferase activity"/>
    <property type="evidence" value="ECO:0007669"/>
    <property type="project" value="TreeGrafter"/>
</dbReference>
<accession>X0SAM6</accession>
<dbReference type="InterPro" id="IPR000836">
    <property type="entry name" value="PRTase_dom"/>
</dbReference>
<dbReference type="GO" id="GO:0032263">
    <property type="term" value="P:GMP salvage"/>
    <property type="evidence" value="ECO:0007669"/>
    <property type="project" value="TreeGrafter"/>
</dbReference>
<dbReference type="GO" id="GO:0032264">
    <property type="term" value="P:IMP salvage"/>
    <property type="evidence" value="ECO:0007669"/>
    <property type="project" value="TreeGrafter"/>
</dbReference>
<dbReference type="InterPro" id="IPR050408">
    <property type="entry name" value="HGPRT"/>
</dbReference>
<dbReference type="Pfam" id="PF00156">
    <property type="entry name" value="Pribosyltran"/>
    <property type="match status" value="1"/>
</dbReference>
<proteinExistence type="predicted"/>
<dbReference type="CDD" id="cd06223">
    <property type="entry name" value="PRTases_typeI"/>
    <property type="match status" value="1"/>
</dbReference>
<dbReference type="PANTHER" id="PTHR43340:SF1">
    <property type="entry name" value="HYPOXANTHINE PHOSPHORIBOSYLTRANSFERASE"/>
    <property type="match status" value="1"/>
</dbReference>
<dbReference type="PANTHER" id="PTHR43340">
    <property type="entry name" value="HYPOXANTHINE-GUANINE PHOSPHORIBOSYLTRANSFERASE"/>
    <property type="match status" value="1"/>
</dbReference>
<dbReference type="EMBL" id="BARS01008034">
    <property type="protein sequence ID" value="GAF72952.1"/>
    <property type="molecule type" value="Genomic_DNA"/>
</dbReference>
<evidence type="ECO:0000313" key="2">
    <source>
        <dbReference type="EMBL" id="GAF72952.1"/>
    </source>
</evidence>
<reference evidence="2" key="1">
    <citation type="journal article" date="2014" name="Front. Microbiol.">
        <title>High frequency of phylogenetically diverse reductive dehalogenase-homologous genes in deep subseafloor sedimentary metagenomes.</title>
        <authorList>
            <person name="Kawai M."/>
            <person name="Futagami T."/>
            <person name="Toyoda A."/>
            <person name="Takaki Y."/>
            <person name="Nishi S."/>
            <person name="Hori S."/>
            <person name="Arai W."/>
            <person name="Tsubouchi T."/>
            <person name="Morono Y."/>
            <person name="Uchiyama I."/>
            <person name="Ito T."/>
            <person name="Fujiyama A."/>
            <person name="Inagaki F."/>
            <person name="Takami H."/>
        </authorList>
    </citation>
    <scope>NUCLEOTIDE SEQUENCE</scope>
    <source>
        <strain evidence="2">Expedition CK06-06</strain>
    </source>
</reference>